<feature type="compositionally biased region" description="Basic and acidic residues" evidence="1">
    <location>
        <begin position="236"/>
        <end position="245"/>
    </location>
</feature>
<feature type="region of interest" description="Disordered" evidence="1">
    <location>
        <begin position="970"/>
        <end position="1075"/>
    </location>
</feature>
<feature type="region of interest" description="Disordered" evidence="1">
    <location>
        <begin position="230"/>
        <end position="253"/>
    </location>
</feature>
<evidence type="ECO:0000313" key="2">
    <source>
        <dbReference type="EMBL" id="KAG9681648.1"/>
    </source>
</evidence>
<name>A0A9P8E662_AURME</name>
<feature type="non-terminal residue" evidence="2">
    <location>
        <position position="1"/>
    </location>
</feature>
<reference evidence="2" key="2">
    <citation type="submission" date="2021-08" db="EMBL/GenBank/DDBJ databases">
        <authorList>
            <person name="Gostincar C."/>
            <person name="Sun X."/>
            <person name="Song Z."/>
            <person name="Gunde-Cimerman N."/>
        </authorList>
    </citation>
    <scope>NUCLEOTIDE SEQUENCE</scope>
    <source>
        <strain evidence="2">EXF-9911</strain>
    </source>
</reference>
<dbReference type="EMBL" id="JAHFXF010000861">
    <property type="protein sequence ID" value="KAG9681648.1"/>
    <property type="molecule type" value="Genomic_DNA"/>
</dbReference>
<feature type="compositionally biased region" description="Polar residues" evidence="1">
    <location>
        <begin position="970"/>
        <end position="984"/>
    </location>
</feature>
<gene>
    <name evidence="2" type="ORF">KCU76_g14353</name>
</gene>
<dbReference type="PANTHER" id="PTHR37988">
    <property type="entry name" value="UPF0592 MEMBRANE PROTEIN C7D4.03C"/>
    <property type="match status" value="1"/>
</dbReference>
<feature type="compositionally biased region" description="Low complexity" evidence="1">
    <location>
        <begin position="169"/>
        <end position="182"/>
    </location>
</feature>
<dbReference type="PANTHER" id="PTHR37988:SF1">
    <property type="entry name" value="UPF0592 MEMBRANE PROTEIN C7D4.03C"/>
    <property type="match status" value="1"/>
</dbReference>
<feature type="region of interest" description="Disordered" evidence="1">
    <location>
        <begin position="73"/>
        <end position="95"/>
    </location>
</feature>
<comment type="caution">
    <text evidence="2">The sequence shown here is derived from an EMBL/GenBank/DDBJ whole genome shotgun (WGS) entry which is preliminary data.</text>
</comment>
<evidence type="ECO:0000313" key="3">
    <source>
        <dbReference type="Proteomes" id="UP000779574"/>
    </source>
</evidence>
<sequence>MTTVANTYQNHADALANPRARRSYIEASNTANFTRSASYTFLGHAATKNPAYNAPISITNRGSFCEQDLIAPMVDDSTDTSPPESSGWSTPADDQMMTVSLPQDLVAELHKSPKITVTADTEHDPSPPVSLKDGTASIDSAKVLPAPVLGDRTRSPSKSRSLAKRLSRRLSSAPPSRSPSPANRTRETKSDEPAQKSVGDSAPAPAAPAAPVASATLAAPAAANRPVVNRRKSIFRRRDSEKNKEDDTEAAETGGFLARRGTVLKRKSLKPAAPTVTVRASMEEPTKSNPPMPQLPKSFSTDRLHNTTHLHPGSANPMPPLSSAEKYQTLPALSLPRKKDELWSVFRSLDGDYTKFQSKSSTLKANVVRSSLLPFLRNYADHPSNLTLRAEDLDRRTNILNKWWTGLLDMLHGRNNQSISGTDRPAILDGISGIMDRQEWRLSPSPLCPLDRRTTVVPTRNKSTTSLSSTGIDFLTESVHHNVRNMFVQNLNSQMAFVVDRMSLKNASASLVTFCGKATAYAFFFCPGIAEVLVRLWDAPTEVMRRVLSESGVSRFDNLAETAARINSAFPPSMQSLGFVSLGKMVKHLRTQTPLPLGTANIQWYGYWLERWSGRESDLFFAFVKHFHILVADYLPSDATKKERICVPGLLFVHSQILVNLDSTIHRDAGQLHGDPSNNISPTFDDVLVDPDAVASTLPLPPTNAIRIMAENRLIMLIRDFLSERASEHPFARQLFAESFASLLQAGARGISVYNHLACYTLCDFLEEAFAIIVRYEQMHPSQSCLVDTDFWIDVCKRMVFSQNTMTEIRLFAFLYTIWSTVNSSPDRKTKICIDLLLDQEVFDKTFNHWCPMVRAYYMRLLCWRVGRYDGEESSGDKLIFQTLLQRLQVVYSHFLWQRQQAAQGKMLPPSTTPCNPAPSRRLLIIRTDTQVAPGGSFLAFDGIVPPHPSAPIGAPSQTWKRDSVISQAASLDIRPTSSASSSDFGMEPERPESGLRGFLRNIMGGKSRSKATSASAVKTLTPSASLPSVPETTASGGKLSRSATTATQAPRARASAMKQSPLTTPHASRGPSPIRHRNFCFKFSLEMHPKAHHPTAMRLAPPRLPLAAHLYLQQENGEESAIQAAEPIGEAKAQSIYSGRALAEWVCILMECQGFFERRKGEGVPSNKHVETPTLGVEVFGKGSPISALAMAELLEMRALDKLDPDGLGHHQKLIIGEATPASAYYLQAALRSCLVDARILHAGLSNQAKARLVDKFNDAKDALKCLIMMYDVGAVGINLHHSCNRVLIASIARSFALEEQPCGKNKKLRSMSQDLKMDPLSKGSIIS</sequence>
<dbReference type="Gene3D" id="3.40.50.300">
    <property type="entry name" value="P-loop containing nucleotide triphosphate hydrolases"/>
    <property type="match status" value="1"/>
</dbReference>
<feature type="compositionally biased region" description="Polar residues" evidence="1">
    <location>
        <begin position="1058"/>
        <end position="1067"/>
    </location>
</feature>
<feature type="compositionally biased region" description="Basic residues" evidence="1">
    <location>
        <begin position="155"/>
        <end position="168"/>
    </location>
</feature>
<feature type="compositionally biased region" description="Polar residues" evidence="1">
    <location>
        <begin position="1011"/>
        <end position="1036"/>
    </location>
</feature>
<feature type="compositionally biased region" description="Low complexity" evidence="1">
    <location>
        <begin position="202"/>
        <end position="211"/>
    </location>
</feature>
<feature type="region of interest" description="Disordered" evidence="1">
    <location>
        <begin position="268"/>
        <end position="323"/>
    </location>
</feature>
<dbReference type="InterPro" id="IPR027417">
    <property type="entry name" value="P-loop_NTPase"/>
</dbReference>
<dbReference type="SUPFAM" id="SSF52540">
    <property type="entry name" value="P-loop containing nucleoside triphosphate hydrolases"/>
    <property type="match status" value="1"/>
</dbReference>
<feature type="region of interest" description="Disordered" evidence="1">
    <location>
        <begin position="116"/>
        <end position="211"/>
    </location>
</feature>
<accession>A0A9P8E662</accession>
<dbReference type="OrthoDB" id="296767at2759"/>
<feature type="compositionally biased region" description="Basic and acidic residues" evidence="1">
    <location>
        <begin position="184"/>
        <end position="194"/>
    </location>
</feature>
<dbReference type="Pfam" id="PF08578">
    <property type="entry name" value="DUF1765"/>
    <property type="match status" value="1"/>
</dbReference>
<organism evidence="2 3">
    <name type="scientific">Aureobasidium melanogenum</name>
    <name type="common">Aureobasidium pullulans var. melanogenum</name>
    <dbReference type="NCBI Taxonomy" id="46634"/>
    <lineage>
        <taxon>Eukaryota</taxon>
        <taxon>Fungi</taxon>
        <taxon>Dikarya</taxon>
        <taxon>Ascomycota</taxon>
        <taxon>Pezizomycotina</taxon>
        <taxon>Dothideomycetes</taxon>
        <taxon>Dothideomycetidae</taxon>
        <taxon>Dothideales</taxon>
        <taxon>Saccotheciaceae</taxon>
        <taxon>Aureobasidium</taxon>
    </lineage>
</organism>
<feature type="compositionally biased region" description="Low complexity" evidence="1">
    <location>
        <begin position="1041"/>
        <end position="1057"/>
    </location>
</feature>
<dbReference type="InterPro" id="IPR013887">
    <property type="entry name" value="UPF0592"/>
</dbReference>
<evidence type="ECO:0000256" key="1">
    <source>
        <dbReference type="SAM" id="MobiDB-lite"/>
    </source>
</evidence>
<dbReference type="Proteomes" id="UP000779574">
    <property type="component" value="Unassembled WGS sequence"/>
</dbReference>
<protein>
    <submittedName>
        <fullName evidence="2">DUF1765-domain-containing protein</fullName>
    </submittedName>
</protein>
<proteinExistence type="predicted"/>
<reference evidence="2" key="1">
    <citation type="journal article" date="2021" name="J Fungi (Basel)">
        <title>Virulence traits and population genomics of the black yeast Aureobasidium melanogenum.</title>
        <authorList>
            <person name="Cernosa A."/>
            <person name="Sun X."/>
            <person name="Gostincar C."/>
            <person name="Fang C."/>
            <person name="Gunde-Cimerman N."/>
            <person name="Song Z."/>
        </authorList>
    </citation>
    <scope>NUCLEOTIDE SEQUENCE</scope>
    <source>
        <strain evidence="2">EXF-9911</strain>
    </source>
</reference>